<keyword evidence="3 5" id="KW-0862">Zinc</keyword>
<evidence type="ECO:0000313" key="7">
    <source>
        <dbReference type="EMBL" id="ARU93345.1"/>
    </source>
</evidence>
<dbReference type="PROSITE" id="PS00059">
    <property type="entry name" value="ADH_ZINC"/>
    <property type="match status" value="1"/>
</dbReference>
<keyword evidence="4" id="KW-0560">Oxidoreductase</keyword>
<feature type="domain" description="Enoyl reductase (ER)" evidence="6">
    <location>
        <begin position="8"/>
        <end position="342"/>
    </location>
</feature>
<evidence type="ECO:0000313" key="9">
    <source>
        <dbReference type="Proteomes" id="UP000195729"/>
    </source>
</evidence>
<evidence type="ECO:0000313" key="10">
    <source>
        <dbReference type="Proteomes" id="UP000195814"/>
    </source>
</evidence>
<dbReference type="InterPro" id="IPR011032">
    <property type="entry name" value="GroES-like_sf"/>
</dbReference>
<dbReference type="RefSeq" id="WP_087487717.1">
    <property type="nucleotide sequence ID" value="NZ_CP015579.1"/>
</dbReference>
<evidence type="ECO:0000259" key="6">
    <source>
        <dbReference type="SMART" id="SM00829"/>
    </source>
</evidence>
<dbReference type="InterPro" id="IPR036291">
    <property type="entry name" value="NAD(P)-bd_dom_sf"/>
</dbReference>
<evidence type="ECO:0000256" key="3">
    <source>
        <dbReference type="ARBA" id="ARBA00022833"/>
    </source>
</evidence>
<dbReference type="Proteomes" id="UP000195814">
    <property type="component" value="Chromosome"/>
</dbReference>
<dbReference type="InterPro" id="IPR029752">
    <property type="entry name" value="D-isomer_DH_CS1"/>
</dbReference>
<dbReference type="GO" id="GO:0008270">
    <property type="term" value="F:zinc ion binding"/>
    <property type="evidence" value="ECO:0007669"/>
    <property type="project" value="InterPro"/>
</dbReference>
<dbReference type="PROSITE" id="PS00065">
    <property type="entry name" value="D_2_HYDROXYACID_DH_1"/>
    <property type="match status" value="1"/>
</dbReference>
<protein>
    <submittedName>
        <fullName evidence="7">Hydroxyacid dehydrogenase</fullName>
    </submittedName>
</protein>
<evidence type="ECO:0000256" key="2">
    <source>
        <dbReference type="ARBA" id="ARBA00022723"/>
    </source>
</evidence>
<keyword evidence="9" id="KW-1185">Reference proteome</keyword>
<dbReference type="Pfam" id="PF08240">
    <property type="entry name" value="ADH_N"/>
    <property type="match status" value="1"/>
</dbReference>
<keyword evidence="2 5" id="KW-0479">Metal-binding</keyword>
<dbReference type="SMART" id="SM00829">
    <property type="entry name" value="PKS_ER"/>
    <property type="match status" value="1"/>
</dbReference>
<dbReference type="InterPro" id="IPR013149">
    <property type="entry name" value="ADH-like_C"/>
</dbReference>
<sequence length="354" mass="38216">MQINSLMALNSKTPLATGPVSLRPVQPGDVRIDILYCGVCHSDLHMARNEWGVSQYPLVPGHEIVGRVRETGAAVSRFRPGDYVGVGVMVDSCGQCQFCQQQEEQYCSQGFTPTYNGTDRYTGKTTFGGYAEQIIVDQHFVVSVPDNLPLHAVAPLLCAGVTVWSPLKNHNLQPGQKVGVIGLGGLGHMAVKLASALGAEVTLFTTSPQKGVDALRLGATQVVVSTDAVQMAECSQKLDLILNCVAAPHSLDPYLNTLKTNGRMVLVGIPDNPHPGPEITPLVFRRLSISGSSIGSIAETQQMLDFCGKHDITADVEMIGGEDIEEAFSRMLSGNIKYRFVIDMQRTRWDHVAG</sequence>
<gene>
    <name evidence="7" type="ORF">A7K98_05810</name>
    <name evidence="8" type="ORF">A7K99_05810</name>
</gene>
<proteinExistence type="inferred from homology"/>
<dbReference type="Gene3D" id="3.40.50.720">
    <property type="entry name" value="NAD(P)-binding Rossmann-like Domain"/>
    <property type="match status" value="1"/>
</dbReference>
<accession>A0A1Y0L6G7</accession>
<evidence type="ECO:0000256" key="4">
    <source>
        <dbReference type="ARBA" id="ARBA00023002"/>
    </source>
</evidence>
<name>A0A1Y0L6G7_TATCI</name>
<dbReference type="InterPro" id="IPR020843">
    <property type="entry name" value="ER"/>
</dbReference>
<evidence type="ECO:0000313" key="8">
    <source>
        <dbReference type="EMBL" id="ARU97383.1"/>
    </source>
</evidence>
<dbReference type="FunFam" id="3.40.50.720:FF:000022">
    <property type="entry name" value="Cinnamyl alcohol dehydrogenase"/>
    <property type="match status" value="1"/>
</dbReference>
<reference evidence="9 10" key="1">
    <citation type="submission" date="2016-05" db="EMBL/GenBank/DDBJ databases">
        <title>Complete genome sequence of two 2,5-diketo-D-glunonic acid producing strain Tatumella citrea.</title>
        <authorList>
            <person name="Duan C."/>
            <person name="Yang J."/>
            <person name="Yang S."/>
        </authorList>
    </citation>
    <scope>NUCLEOTIDE SEQUENCE [LARGE SCALE GENOMIC DNA]</scope>
    <source>
        <strain evidence="8 9">ATCC 39140</strain>
        <strain evidence="7 10">DSM 13699</strain>
    </source>
</reference>
<dbReference type="KEGG" id="tci:A7K98_05810"/>
<comment type="similarity">
    <text evidence="5">Belongs to the zinc-containing alcohol dehydrogenase family.</text>
</comment>
<organism evidence="7 10">
    <name type="scientific">Tatumella citrea</name>
    <name type="common">Pantoea citrea</name>
    <dbReference type="NCBI Taxonomy" id="53336"/>
    <lineage>
        <taxon>Bacteria</taxon>
        <taxon>Pseudomonadati</taxon>
        <taxon>Pseudomonadota</taxon>
        <taxon>Gammaproteobacteria</taxon>
        <taxon>Enterobacterales</taxon>
        <taxon>Erwiniaceae</taxon>
        <taxon>Tatumella</taxon>
    </lineage>
</organism>
<comment type="cofactor">
    <cofactor evidence="1 5">
        <name>Zn(2+)</name>
        <dbReference type="ChEBI" id="CHEBI:29105"/>
    </cofactor>
</comment>
<dbReference type="InterPro" id="IPR002328">
    <property type="entry name" value="ADH_Zn_CS"/>
</dbReference>
<dbReference type="PANTHER" id="PTHR42683">
    <property type="entry name" value="ALDEHYDE REDUCTASE"/>
    <property type="match status" value="1"/>
</dbReference>
<dbReference type="OrthoDB" id="9771084at2"/>
<dbReference type="Gene3D" id="3.90.180.10">
    <property type="entry name" value="Medium-chain alcohol dehydrogenases, catalytic domain"/>
    <property type="match status" value="1"/>
</dbReference>
<dbReference type="Pfam" id="PF00107">
    <property type="entry name" value="ADH_zinc_N"/>
    <property type="match status" value="1"/>
</dbReference>
<dbReference type="EMBL" id="CP015581">
    <property type="protein sequence ID" value="ARU97383.1"/>
    <property type="molecule type" value="Genomic_DNA"/>
</dbReference>
<dbReference type="EMBL" id="CP015579">
    <property type="protein sequence ID" value="ARU93345.1"/>
    <property type="molecule type" value="Genomic_DNA"/>
</dbReference>
<evidence type="ECO:0000256" key="5">
    <source>
        <dbReference type="RuleBase" id="RU361277"/>
    </source>
</evidence>
<dbReference type="InterPro" id="IPR047109">
    <property type="entry name" value="CAD-like"/>
</dbReference>
<dbReference type="Proteomes" id="UP000195729">
    <property type="component" value="Chromosome"/>
</dbReference>
<dbReference type="InterPro" id="IPR013154">
    <property type="entry name" value="ADH-like_N"/>
</dbReference>
<dbReference type="SUPFAM" id="SSF50129">
    <property type="entry name" value="GroES-like"/>
    <property type="match status" value="1"/>
</dbReference>
<dbReference type="SUPFAM" id="SSF51735">
    <property type="entry name" value="NAD(P)-binding Rossmann-fold domains"/>
    <property type="match status" value="1"/>
</dbReference>
<dbReference type="CDD" id="cd05283">
    <property type="entry name" value="CAD1"/>
    <property type="match status" value="1"/>
</dbReference>
<evidence type="ECO:0000256" key="1">
    <source>
        <dbReference type="ARBA" id="ARBA00001947"/>
    </source>
</evidence>
<dbReference type="GO" id="GO:0008106">
    <property type="term" value="F:alcohol dehydrogenase (NADP+) activity"/>
    <property type="evidence" value="ECO:0007669"/>
    <property type="project" value="UniProtKB-ARBA"/>
</dbReference>
<dbReference type="AlphaFoldDB" id="A0A1Y0L6G7"/>